<evidence type="ECO:0000256" key="3">
    <source>
        <dbReference type="ARBA" id="ARBA00011424"/>
    </source>
</evidence>
<feature type="region of interest" description="Disordered" evidence="8">
    <location>
        <begin position="1"/>
        <end position="81"/>
    </location>
</feature>
<evidence type="ECO:0000256" key="5">
    <source>
        <dbReference type="ARBA" id="ARBA00022679"/>
    </source>
</evidence>
<feature type="binding site" evidence="7">
    <location>
        <position position="154"/>
    </location>
    <ligand>
        <name>Mg(2+)</name>
        <dbReference type="ChEBI" id="CHEBI:18420"/>
    </ligand>
</feature>
<dbReference type="HAMAP" id="MF_00156">
    <property type="entry name" value="PanB"/>
    <property type="match status" value="1"/>
</dbReference>
<keyword evidence="7" id="KW-0460">Magnesium</keyword>
<evidence type="ECO:0000256" key="7">
    <source>
        <dbReference type="HAMAP-Rule" id="MF_00156"/>
    </source>
</evidence>
<keyword evidence="5 7" id="KW-0808">Transferase</keyword>
<proteinExistence type="inferred from homology"/>
<reference evidence="10" key="1">
    <citation type="submission" date="2016-07" db="EMBL/GenBank/DDBJ databases">
        <title>Sequence Frankia sp. strain CcI1.17.</title>
        <authorList>
            <person name="Ghodhbane-Gtari F."/>
            <person name="Swanson E."/>
            <person name="Gueddou A."/>
            <person name="Morris K."/>
            <person name="Hezbri K."/>
            <person name="Ktari A."/>
            <person name="Nouioui I."/>
            <person name="Abebe-Akele F."/>
            <person name="Simpson S."/>
            <person name="Thomas K."/>
            <person name="Gtari M."/>
            <person name="Tisa L.S."/>
            <person name="Hurst S."/>
        </authorList>
    </citation>
    <scope>NUCLEOTIDE SEQUENCE [LARGE SCALE GENOMIC DNA]</scope>
    <source>
        <strain evidence="10">Cc1.17</strain>
    </source>
</reference>
<dbReference type="InterPro" id="IPR040442">
    <property type="entry name" value="Pyrv_kinase-like_dom_sf"/>
</dbReference>
<comment type="subcellular location">
    <subcellularLocation>
        <location evidence="7">Cytoplasm</location>
    </subcellularLocation>
</comment>
<dbReference type="AlphaFoldDB" id="A0A1S1QJV7"/>
<feature type="binding site" evidence="7">
    <location>
        <position position="186"/>
    </location>
    <ligand>
        <name>Mg(2+)</name>
        <dbReference type="ChEBI" id="CHEBI:18420"/>
    </ligand>
</feature>
<dbReference type="Pfam" id="PF02548">
    <property type="entry name" value="Pantoate_transf"/>
    <property type="match status" value="1"/>
</dbReference>
<comment type="caution">
    <text evidence="9">The sequence shown here is derived from an EMBL/GenBank/DDBJ whole genome shotgun (WGS) entry which is preliminary data.</text>
</comment>
<comment type="subunit">
    <text evidence="3 7">Homodecamer; pentamer of dimers.</text>
</comment>
<dbReference type="InterPro" id="IPR003700">
    <property type="entry name" value="Pantoate_hydroxy_MeTrfase"/>
</dbReference>
<dbReference type="PANTHER" id="PTHR20881">
    <property type="entry name" value="3-METHYL-2-OXOBUTANOATE HYDROXYMETHYLTRANSFERASE"/>
    <property type="match status" value="1"/>
</dbReference>
<sequence length="334" mass="34039">MTSSISNPSAISNPSGPGEGAGSPAGPDEAATLYGAPTPARSAAATAAPAQHQPQAPAAAPAPASLRGARPGRTTVRDVRAAKERGQKWAMLTAYDVTTAGIFDEAGIPVLLVGDSAANTVYGYETTVPITVDELIPLVRAVVRGAPNAMVVADLPFGSYQASPEQALATAARFLKEGGAQAVKLEGGARVLPQVETLVAAGIPVIGHLGLTPQSVHAFGGYRVQGRDQAGEVLLADARSLQEAGAFAVVLEVVPADLAARVTKELVISTVGIGAGADCDAQVLVWQDMAGLTGGPAPRFVKRFADLRTALAEAATAYSDEVSRGVYPTVEHSY</sequence>
<dbReference type="GO" id="GO:0003864">
    <property type="term" value="F:3-methyl-2-oxobutanoate hydroxymethyltransferase activity"/>
    <property type="evidence" value="ECO:0007669"/>
    <property type="project" value="UniProtKB-UniRule"/>
</dbReference>
<evidence type="ECO:0000256" key="8">
    <source>
        <dbReference type="SAM" id="MobiDB-lite"/>
    </source>
</evidence>
<dbReference type="RefSeq" id="WP_071085730.1">
    <property type="nucleotide sequence ID" value="NZ_MBLM01000123.1"/>
</dbReference>
<comment type="function">
    <text evidence="6 7">Catalyzes the reversible reaction in which hydroxymethyl group from 5,10-methylenetetrahydrofolate is transferred onto alpha-ketoisovalerate to form ketopantoate.</text>
</comment>
<dbReference type="EC" id="2.1.2.11" evidence="7"/>
<evidence type="ECO:0000256" key="4">
    <source>
        <dbReference type="ARBA" id="ARBA00022655"/>
    </source>
</evidence>
<dbReference type="CDD" id="cd06557">
    <property type="entry name" value="KPHMT-like"/>
    <property type="match status" value="1"/>
</dbReference>
<dbReference type="PANTHER" id="PTHR20881:SF0">
    <property type="entry name" value="3-METHYL-2-OXOBUTANOATE HYDROXYMETHYLTRANSFERASE"/>
    <property type="match status" value="1"/>
</dbReference>
<keyword evidence="9" id="KW-0489">Methyltransferase</keyword>
<evidence type="ECO:0000313" key="9">
    <source>
        <dbReference type="EMBL" id="OHV35063.1"/>
    </source>
</evidence>
<dbReference type="UniPathway" id="UPA00028">
    <property type="reaction ID" value="UER00003"/>
</dbReference>
<comment type="similarity">
    <text evidence="2 7">Belongs to the PanB family.</text>
</comment>
<organism evidence="9 10">
    <name type="scientific">Parafrankia colletiae</name>
    <dbReference type="NCBI Taxonomy" id="573497"/>
    <lineage>
        <taxon>Bacteria</taxon>
        <taxon>Bacillati</taxon>
        <taxon>Actinomycetota</taxon>
        <taxon>Actinomycetes</taxon>
        <taxon>Frankiales</taxon>
        <taxon>Frankiaceae</taxon>
        <taxon>Parafrankia</taxon>
    </lineage>
</organism>
<comment type="catalytic activity">
    <reaction evidence="7">
        <text>(6R)-5,10-methylene-5,6,7,8-tetrahydrofolate + 3-methyl-2-oxobutanoate + H2O = 2-dehydropantoate + (6S)-5,6,7,8-tetrahydrofolate</text>
        <dbReference type="Rhea" id="RHEA:11824"/>
        <dbReference type="ChEBI" id="CHEBI:11561"/>
        <dbReference type="ChEBI" id="CHEBI:11851"/>
        <dbReference type="ChEBI" id="CHEBI:15377"/>
        <dbReference type="ChEBI" id="CHEBI:15636"/>
        <dbReference type="ChEBI" id="CHEBI:57453"/>
        <dbReference type="EC" id="2.1.2.11"/>
    </reaction>
</comment>
<evidence type="ECO:0000256" key="1">
    <source>
        <dbReference type="ARBA" id="ARBA00005033"/>
    </source>
</evidence>
<dbReference type="GO" id="GO:0005737">
    <property type="term" value="C:cytoplasm"/>
    <property type="evidence" value="ECO:0007669"/>
    <property type="project" value="UniProtKB-SubCell"/>
</dbReference>
<dbReference type="InterPro" id="IPR015813">
    <property type="entry name" value="Pyrv/PenolPyrv_kinase-like_dom"/>
</dbReference>
<dbReference type="GO" id="GO:0008168">
    <property type="term" value="F:methyltransferase activity"/>
    <property type="evidence" value="ECO:0007669"/>
    <property type="project" value="UniProtKB-KW"/>
</dbReference>
<dbReference type="NCBIfam" id="NF001452">
    <property type="entry name" value="PRK00311.1"/>
    <property type="match status" value="1"/>
</dbReference>
<dbReference type="NCBIfam" id="TIGR00222">
    <property type="entry name" value="panB"/>
    <property type="match status" value="1"/>
</dbReference>
<evidence type="ECO:0000313" key="10">
    <source>
        <dbReference type="Proteomes" id="UP000179627"/>
    </source>
</evidence>
<dbReference type="Proteomes" id="UP000179627">
    <property type="component" value="Unassembled WGS sequence"/>
</dbReference>
<feature type="binding site" evidence="7">
    <location>
        <begin position="115"/>
        <end position="116"/>
    </location>
    <ligand>
        <name>3-methyl-2-oxobutanoate</name>
        <dbReference type="ChEBI" id="CHEBI:11851"/>
    </ligand>
</feature>
<feature type="active site" description="Proton acceptor" evidence="7">
    <location>
        <position position="252"/>
    </location>
</feature>
<dbReference type="GO" id="GO:0015940">
    <property type="term" value="P:pantothenate biosynthetic process"/>
    <property type="evidence" value="ECO:0007669"/>
    <property type="project" value="UniProtKB-UniRule"/>
</dbReference>
<dbReference type="GO" id="GO:0032259">
    <property type="term" value="P:methylation"/>
    <property type="evidence" value="ECO:0007669"/>
    <property type="project" value="UniProtKB-KW"/>
</dbReference>
<dbReference type="OrthoDB" id="9781789at2"/>
<dbReference type="EMBL" id="MBLM01000123">
    <property type="protein sequence ID" value="OHV35063.1"/>
    <property type="molecule type" value="Genomic_DNA"/>
</dbReference>
<keyword evidence="10" id="KW-1185">Reference proteome</keyword>
<comment type="cofactor">
    <cofactor evidence="7">
        <name>Mg(2+)</name>
        <dbReference type="ChEBI" id="CHEBI:18420"/>
    </cofactor>
    <text evidence="7">Binds 1 Mg(2+) ion per subunit.</text>
</comment>
<keyword evidence="4 7" id="KW-0566">Pantothenate biosynthesis</keyword>
<accession>A0A1S1QJV7</accession>
<evidence type="ECO:0000256" key="2">
    <source>
        <dbReference type="ARBA" id="ARBA00008676"/>
    </source>
</evidence>
<feature type="compositionally biased region" description="Low complexity" evidence="8">
    <location>
        <begin position="1"/>
        <end position="16"/>
    </location>
</feature>
<feature type="binding site" evidence="7">
    <location>
        <position position="184"/>
    </location>
    <ligand>
        <name>3-methyl-2-oxobutanoate</name>
        <dbReference type="ChEBI" id="CHEBI:11851"/>
    </ligand>
</feature>
<feature type="binding site" evidence="7">
    <location>
        <position position="115"/>
    </location>
    <ligand>
        <name>Mg(2+)</name>
        <dbReference type="ChEBI" id="CHEBI:18420"/>
    </ligand>
</feature>
<dbReference type="GO" id="GO:0000287">
    <property type="term" value="F:magnesium ion binding"/>
    <property type="evidence" value="ECO:0007669"/>
    <property type="project" value="TreeGrafter"/>
</dbReference>
<keyword evidence="7" id="KW-0963">Cytoplasm</keyword>
<gene>
    <name evidence="7" type="primary">panB</name>
    <name evidence="9" type="ORF">CC117_19940</name>
</gene>
<dbReference type="SUPFAM" id="SSF51621">
    <property type="entry name" value="Phosphoenolpyruvate/pyruvate domain"/>
    <property type="match status" value="1"/>
</dbReference>
<evidence type="ECO:0000256" key="6">
    <source>
        <dbReference type="ARBA" id="ARBA00056497"/>
    </source>
</evidence>
<name>A0A1S1QJV7_9ACTN</name>
<dbReference type="FunFam" id="3.20.20.60:FF:000003">
    <property type="entry name" value="3-methyl-2-oxobutanoate hydroxymethyltransferase"/>
    <property type="match status" value="1"/>
</dbReference>
<dbReference type="Gene3D" id="3.20.20.60">
    <property type="entry name" value="Phosphoenolpyruvate-binding domains"/>
    <property type="match status" value="1"/>
</dbReference>
<protein>
    <recommendedName>
        <fullName evidence="7">3-methyl-2-oxobutanoate hydroxymethyltransferase</fullName>
        <ecNumber evidence="7">2.1.2.11</ecNumber>
    </recommendedName>
    <alternativeName>
        <fullName evidence="7">Ketopantoate hydroxymethyltransferase</fullName>
        <shortName evidence="7">KPHMT</shortName>
    </alternativeName>
</protein>
<comment type="pathway">
    <text evidence="1 7">Cofactor biosynthesis; (R)-pantothenate biosynthesis; (R)-pantoate from 3-methyl-2-oxobutanoate: step 1/2.</text>
</comment>
<feature type="binding site" evidence="7">
    <location>
        <position position="154"/>
    </location>
    <ligand>
        <name>3-methyl-2-oxobutanoate</name>
        <dbReference type="ChEBI" id="CHEBI:11851"/>
    </ligand>
</feature>
<keyword evidence="7" id="KW-0479">Metal-binding</keyword>
<feature type="compositionally biased region" description="Low complexity" evidence="8">
    <location>
        <begin position="24"/>
        <end position="72"/>
    </location>
</feature>